<proteinExistence type="predicted"/>
<comment type="caution">
    <text evidence="2">The sequence shown here is derived from an EMBL/GenBank/DDBJ whole genome shotgun (WGS) entry which is preliminary data.</text>
</comment>
<name>A0ABS0FW27_9PSED</name>
<evidence type="ECO:0000313" key="3">
    <source>
        <dbReference type="Proteomes" id="UP000639294"/>
    </source>
</evidence>
<dbReference type="PANTHER" id="PTHR33055">
    <property type="entry name" value="TRANSPOSASE FOR INSERTION SEQUENCE ELEMENT IS1111A"/>
    <property type="match status" value="1"/>
</dbReference>
<dbReference type="InterPro" id="IPR003346">
    <property type="entry name" value="Transposase_20"/>
</dbReference>
<evidence type="ECO:0000259" key="1">
    <source>
        <dbReference type="Pfam" id="PF02371"/>
    </source>
</evidence>
<organism evidence="2 3">
    <name type="scientific">Pseudomonas pudica</name>
    <dbReference type="NCBI Taxonomy" id="272772"/>
    <lineage>
        <taxon>Bacteria</taxon>
        <taxon>Pseudomonadati</taxon>
        <taxon>Pseudomonadota</taxon>
        <taxon>Gammaproteobacteria</taxon>
        <taxon>Pseudomonadales</taxon>
        <taxon>Pseudomonadaceae</taxon>
        <taxon>Pseudomonas</taxon>
    </lineage>
</organism>
<dbReference type="EMBL" id="JADLJS010000003">
    <property type="protein sequence ID" value="MBF8644537.1"/>
    <property type="molecule type" value="Genomic_DNA"/>
</dbReference>
<feature type="domain" description="Transposase IS116/IS110/IS902 C-terminal" evidence="1">
    <location>
        <begin position="1"/>
        <end position="43"/>
    </location>
</feature>
<protein>
    <submittedName>
        <fullName evidence="2">Transposase</fullName>
    </submittedName>
</protein>
<keyword evidence="3" id="KW-1185">Reference proteome</keyword>
<feature type="non-terminal residue" evidence="2">
    <location>
        <position position="1"/>
    </location>
</feature>
<evidence type="ECO:0000313" key="2">
    <source>
        <dbReference type="EMBL" id="MBF8644537.1"/>
    </source>
</evidence>
<dbReference type="Proteomes" id="UP000639294">
    <property type="component" value="Unassembled WGS sequence"/>
</dbReference>
<gene>
    <name evidence="2" type="ORF">IRZ77_03050</name>
</gene>
<dbReference type="Pfam" id="PF02371">
    <property type="entry name" value="Transposase_20"/>
    <property type="match status" value="1"/>
</dbReference>
<accession>A0ABS0FW27</accession>
<reference evidence="2 3" key="1">
    <citation type="submission" date="2020-10" db="EMBL/GenBank/DDBJ databases">
        <title>Genome sequences of Pseudomonas isolates.</title>
        <authorList>
            <person name="Wessels L."/>
            <person name="Reich F."/>
            <person name="Hammerl J."/>
        </authorList>
    </citation>
    <scope>NUCLEOTIDE SEQUENCE [LARGE SCALE GENOMIC DNA]</scope>
    <source>
        <strain evidence="2 3">20-MO00628-0</strain>
    </source>
</reference>
<dbReference type="PANTHER" id="PTHR33055:SF13">
    <property type="entry name" value="TRANSPOSASE"/>
    <property type="match status" value="1"/>
</dbReference>
<sequence>NHDSGKSVGKRFISGGRFEVRRALYMACLVAVKHNPTLKARYEALRGRGKLAKVALVACIRIFIVRLNAMLRTGTPWRDDLPQPENMAQITA</sequence>
<dbReference type="InterPro" id="IPR047650">
    <property type="entry name" value="Transpos_IS110"/>
</dbReference>
<dbReference type="RefSeq" id="WP_196172821.1">
    <property type="nucleotide sequence ID" value="NZ_JADLJR010000006.1"/>
</dbReference>